<reference evidence="3" key="1">
    <citation type="submission" date="2014-03" db="EMBL/GenBank/DDBJ databases">
        <authorList>
            <person name="Aksoy S."/>
            <person name="Warren W."/>
            <person name="Wilson R.K."/>
        </authorList>
    </citation>
    <scope>NUCLEOTIDE SEQUENCE [LARGE SCALE GENOMIC DNA]</scope>
    <source>
        <strain evidence="3">IAEA</strain>
    </source>
</reference>
<dbReference type="EnsemblMetazoa" id="GBRI039558-RA">
    <property type="protein sequence ID" value="GBRI039558-PA"/>
    <property type="gene ID" value="GBRI039558"/>
</dbReference>
<evidence type="ECO:0000313" key="3">
    <source>
        <dbReference type="Proteomes" id="UP000091820"/>
    </source>
</evidence>
<evidence type="ECO:0000313" key="2">
    <source>
        <dbReference type="EnsemblMetazoa" id="GBRI039558-PA"/>
    </source>
</evidence>
<organism evidence="2 3">
    <name type="scientific">Glossina brevipalpis</name>
    <dbReference type="NCBI Taxonomy" id="37001"/>
    <lineage>
        <taxon>Eukaryota</taxon>
        <taxon>Metazoa</taxon>
        <taxon>Ecdysozoa</taxon>
        <taxon>Arthropoda</taxon>
        <taxon>Hexapoda</taxon>
        <taxon>Insecta</taxon>
        <taxon>Pterygota</taxon>
        <taxon>Neoptera</taxon>
        <taxon>Endopterygota</taxon>
        <taxon>Diptera</taxon>
        <taxon>Brachycera</taxon>
        <taxon>Muscomorpha</taxon>
        <taxon>Hippoboscoidea</taxon>
        <taxon>Glossinidae</taxon>
        <taxon>Glossina</taxon>
    </lineage>
</organism>
<dbReference type="STRING" id="37001.A0A1A9X0C9"/>
<feature type="region of interest" description="Disordered" evidence="1">
    <location>
        <begin position="8"/>
        <end position="39"/>
    </location>
</feature>
<feature type="compositionally biased region" description="Basic and acidic residues" evidence="1">
    <location>
        <begin position="8"/>
        <end position="32"/>
    </location>
</feature>
<protein>
    <submittedName>
        <fullName evidence="2">Uncharacterized protein</fullName>
    </submittedName>
</protein>
<reference evidence="2" key="2">
    <citation type="submission" date="2020-05" db="UniProtKB">
        <authorList>
            <consortium name="EnsemblMetazoa"/>
        </authorList>
    </citation>
    <scope>IDENTIFICATION</scope>
    <source>
        <strain evidence="2">IAEA</strain>
    </source>
</reference>
<dbReference type="VEuPathDB" id="VectorBase:GBRI039558"/>
<keyword evidence="3" id="KW-1185">Reference proteome</keyword>
<feature type="region of interest" description="Disordered" evidence="1">
    <location>
        <begin position="218"/>
        <end position="237"/>
    </location>
</feature>
<name>A0A1A9X0C9_9MUSC</name>
<accession>A0A1A9X0C9</accession>
<sequence>MIVILAEEQPKRKIRVESTNEDHSSSDDEKRCQRQKKQKKKRCKRCNTSGNTSAIEVKNRKFIREKCHGVDDHLPLYNEETTDEQTVDGYYVSPSLTYATLAINHHMNRLWLHQELMNEQLFAKKKLVENSDSPSDITVSSNSDSSLNISINSSSAEEDKNGILTFYLSSDEENFNENLKHYDKIKNKDEQTYLSLNSKTTPQAKVARINSDVVVLSSSSSSSSEPENENKVKQPIGISESPKFIQNNFDSIYVDLTQE</sequence>
<dbReference type="AlphaFoldDB" id="A0A1A9X0C9"/>
<evidence type="ECO:0000256" key="1">
    <source>
        <dbReference type="SAM" id="MobiDB-lite"/>
    </source>
</evidence>
<dbReference type="Proteomes" id="UP000091820">
    <property type="component" value="Unassembled WGS sequence"/>
</dbReference>
<proteinExistence type="predicted"/>